<sequence>MLRHWHKTQERGMCLRKGE</sequence>
<reference evidence="1" key="2">
    <citation type="journal article" date="2015" name="Fish Shellfish Immunol.">
        <title>Early steps in the European eel (Anguilla anguilla)-Vibrio vulnificus interaction in the gills: Role of the RtxA13 toxin.</title>
        <authorList>
            <person name="Callol A."/>
            <person name="Pajuelo D."/>
            <person name="Ebbesson L."/>
            <person name="Teles M."/>
            <person name="MacKenzie S."/>
            <person name="Amaro C."/>
        </authorList>
    </citation>
    <scope>NUCLEOTIDE SEQUENCE</scope>
</reference>
<name>A0A0E9PUF1_ANGAN</name>
<reference evidence="1" key="1">
    <citation type="submission" date="2014-11" db="EMBL/GenBank/DDBJ databases">
        <authorList>
            <person name="Amaro Gonzalez C."/>
        </authorList>
    </citation>
    <scope>NUCLEOTIDE SEQUENCE</scope>
</reference>
<protein>
    <submittedName>
        <fullName evidence="1">Uncharacterized protein</fullName>
    </submittedName>
</protein>
<accession>A0A0E9PUF1</accession>
<dbReference type="EMBL" id="GBXM01101089">
    <property type="protein sequence ID" value="JAH07488.1"/>
    <property type="molecule type" value="Transcribed_RNA"/>
</dbReference>
<organism evidence="1">
    <name type="scientific">Anguilla anguilla</name>
    <name type="common">European freshwater eel</name>
    <name type="synonym">Muraena anguilla</name>
    <dbReference type="NCBI Taxonomy" id="7936"/>
    <lineage>
        <taxon>Eukaryota</taxon>
        <taxon>Metazoa</taxon>
        <taxon>Chordata</taxon>
        <taxon>Craniata</taxon>
        <taxon>Vertebrata</taxon>
        <taxon>Euteleostomi</taxon>
        <taxon>Actinopterygii</taxon>
        <taxon>Neopterygii</taxon>
        <taxon>Teleostei</taxon>
        <taxon>Anguilliformes</taxon>
        <taxon>Anguillidae</taxon>
        <taxon>Anguilla</taxon>
    </lineage>
</organism>
<evidence type="ECO:0000313" key="1">
    <source>
        <dbReference type="EMBL" id="JAH07488.1"/>
    </source>
</evidence>
<proteinExistence type="predicted"/>
<dbReference type="AlphaFoldDB" id="A0A0E9PUF1"/>